<feature type="non-terminal residue" evidence="1">
    <location>
        <position position="258"/>
    </location>
</feature>
<name>A0A9N9F9A4_9GLOM</name>
<dbReference type="EMBL" id="CAJVPQ010000898">
    <property type="protein sequence ID" value="CAG8518264.1"/>
    <property type="molecule type" value="Genomic_DNA"/>
</dbReference>
<gene>
    <name evidence="1" type="ORF">FCALED_LOCUS4559</name>
</gene>
<dbReference type="OrthoDB" id="5590473at2759"/>
<dbReference type="Gene3D" id="3.40.50.1010">
    <property type="entry name" value="5'-nuclease"/>
    <property type="match status" value="1"/>
</dbReference>
<protein>
    <submittedName>
        <fullName evidence="1">1098_t:CDS:1</fullName>
    </submittedName>
</protein>
<keyword evidence="2" id="KW-1185">Reference proteome</keyword>
<comment type="caution">
    <text evidence="1">The sequence shown here is derived from an EMBL/GenBank/DDBJ whole genome shotgun (WGS) entry which is preliminary data.</text>
</comment>
<accession>A0A9N9F9A4</accession>
<proteinExistence type="predicted"/>
<evidence type="ECO:0000313" key="2">
    <source>
        <dbReference type="Proteomes" id="UP000789570"/>
    </source>
</evidence>
<dbReference type="AlphaFoldDB" id="A0A9N9F9A4"/>
<dbReference type="Proteomes" id="UP000789570">
    <property type="component" value="Unassembled WGS sequence"/>
</dbReference>
<evidence type="ECO:0000313" key="1">
    <source>
        <dbReference type="EMBL" id="CAG8518264.1"/>
    </source>
</evidence>
<reference evidence="1" key="1">
    <citation type="submission" date="2021-06" db="EMBL/GenBank/DDBJ databases">
        <authorList>
            <person name="Kallberg Y."/>
            <person name="Tangrot J."/>
            <person name="Rosling A."/>
        </authorList>
    </citation>
    <scope>NUCLEOTIDE SEQUENCE</scope>
    <source>
        <strain evidence="1">UK204</strain>
    </source>
</reference>
<organism evidence="1 2">
    <name type="scientific">Funneliformis caledonium</name>
    <dbReference type="NCBI Taxonomy" id="1117310"/>
    <lineage>
        <taxon>Eukaryota</taxon>
        <taxon>Fungi</taxon>
        <taxon>Fungi incertae sedis</taxon>
        <taxon>Mucoromycota</taxon>
        <taxon>Glomeromycotina</taxon>
        <taxon>Glomeromycetes</taxon>
        <taxon>Glomerales</taxon>
        <taxon>Glomeraceae</taxon>
        <taxon>Funneliformis</taxon>
    </lineage>
</organism>
<sequence>IPAVEIRAYNSICRLENLAESSNLFLDYGRLLEVIKGGRSLGQPPILIGSRPPPLDTLWDRIYKDGYKVIILERNVINREKGVDNAVGHYIDEVIFTKTPATIALVSGDKDFYWNIKVALERNWNLEIWSWKRGASFNDNIHSPGVSHYVLPPNLYTTFIPLDNLYKNFAWCYDKDNTGEMRVLRITDGDAIRNWSNDDVMECFVNLNLFGWWHREYPGSLLLYFRNENDKRSAQAWLNKNHSEIWIGEVVTRKRNRR</sequence>